<reference evidence="2" key="1">
    <citation type="submission" date="2016-10" db="EMBL/GenBank/DDBJ databases">
        <authorList>
            <person name="Varghese N."/>
            <person name="Submissions S."/>
        </authorList>
    </citation>
    <scope>NUCLEOTIDE SEQUENCE [LARGE SCALE GENOMIC DNA]</scope>
    <source>
        <strain evidence="2">DSM 18130</strain>
    </source>
</reference>
<dbReference type="AlphaFoldDB" id="A0A1I0U2A9"/>
<evidence type="ECO:0000313" key="1">
    <source>
        <dbReference type="EMBL" id="SFA58175.1"/>
    </source>
</evidence>
<dbReference type="EMBL" id="FOJM01000018">
    <property type="protein sequence ID" value="SFA58175.1"/>
    <property type="molecule type" value="Genomic_DNA"/>
</dbReference>
<gene>
    <name evidence="1" type="ORF">SAMN04488511_118121</name>
</gene>
<sequence length="46" mass="5544">MAKIWDVSANYKLLIRHKSHNKFHFDEIEMKNQLKIKPYTAVMLVI</sequence>
<evidence type="ECO:0000313" key="2">
    <source>
        <dbReference type="Proteomes" id="UP000198836"/>
    </source>
</evidence>
<name>A0A1I0U2A9_9SPHI</name>
<organism evidence="1 2">
    <name type="scientific">Pedobacter suwonensis</name>
    <dbReference type="NCBI Taxonomy" id="332999"/>
    <lineage>
        <taxon>Bacteria</taxon>
        <taxon>Pseudomonadati</taxon>
        <taxon>Bacteroidota</taxon>
        <taxon>Sphingobacteriia</taxon>
        <taxon>Sphingobacteriales</taxon>
        <taxon>Sphingobacteriaceae</taxon>
        <taxon>Pedobacter</taxon>
    </lineage>
</organism>
<protein>
    <submittedName>
        <fullName evidence="1">Uncharacterized protein</fullName>
    </submittedName>
</protein>
<proteinExistence type="predicted"/>
<keyword evidence="2" id="KW-1185">Reference proteome</keyword>
<accession>A0A1I0U2A9</accession>
<dbReference type="Proteomes" id="UP000198836">
    <property type="component" value="Unassembled WGS sequence"/>
</dbReference>